<reference evidence="1 2" key="1">
    <citation type="journal article" date="2021" name="Nat. Commun.">
        <title>Genetic determinants of endophytism in the Arabidopsis root mycobiome.</title>
        <authorList>
            <person name="Mesny F."/>
            <person name="Miyauchi S."/>
            <person name="Thiergart T."/>
            <person name="Pickel B."/>
            <person name="Atanasova L."/>
            <person name="Karlsson M."/>
            <person name="Huettel B."/>
            <person name="Barry K.W."/>
            <person name="Haridas S."/>
            <person name="Chen C."/>
            <person name="Bauer D."/>
            <person name="Andreopoulos W."/>
            <person name="Pangilinan J."/>
            <person name="LaButti K."/>
            <person name="Riley R."/>
            <person name="Lipzen A."/>
            <person name="Clum A."/>
            <person name="Drula E."/>
            <person name="Henrissat B."/>
            <person name="Kohler A."/>
            <person name="Grigoriev I.V."/>
            <person name="Martin F.M."/>
            <person name="Hacquard S."/>
        </authorList>
    </citation>
    <scope>NUCLEOTIDE SEQUENCE [LARGE SCALE GENOMIC DNA]</scope>
    <source>
        <strain evidence="1 2">MPI-SDFR-AT-0079</strain>
    </source>
</reference>
<gene>
    <name evidence="1" type="ORF">F5144DRAFT_138793</name>
</gene>
<proteinExistence type="predicted"/>
<organism evidence="1 2">
    <name type="scientific">Chaetomium tenue</name>
    <dbReference type="NCBI Taxonomy" id="1854479"/>
    <lineage>
        <taxon>Eukaryota</taxon>
        <taxon>Fungi</taxon>
        <taxon>Dikarya</taxon>
        <taxon>Ascomycota</taxon>
        <taxon>Pezizomycotina</taxon>
        <taxon>Sordariomycetes</taxon>
        <taxon>Sordariomycetidae</taxon>
        <taxon>Sordariales</taxon>
        <taxon>Chaetomiaceae</taxon>
        <taxon>Chaetomium</taxon>
    </lineage>
</organism>
<evidence type="ECO:0000313" key="1">
    <source>
        <dbReference type="EMBL" id="KAH6641577.1"/>
    </source>
</evidence>
<comment type="caution">
    <text evidence="1">The sequence shown here is derived from an EMBL/GenBank/DDBJ whole genome shotgun (WGS) entry which is preliminary data.</text>
</comment>
<dbReference type="EMBL" id="JAGIZQ010000002">
    <property type="protein sequence ID" value="KAH6641577.1"/>
    <property type="molecule type" value="Genomic_DNA"/>
</dbReference>
<name>A0ACB7PJ09_9PEZI</name>
<accession>A0ACB7PJ09</accession>
<keyword evidence="2" id="KW-1185">Reference proteome</keyword>
<sequence>MGRVRVVFLFPADWVVGCCGSICSSSHCLPPKPLYSTTFTLHLHRGNSGWLGGLGAGKRAYLSCPRVWYPEVWLKKTLIALSISSGSRLCVSECDCAGGMRSDVRDSPSGSDNRSTFHDNLPMEPDQMPKIQSLHLLLQQSILGT</sequence>
<dbReference type="Proteomes" id="UP000724584">
    <property type="component" value="Unassembled WGS sequence"/>
</dbReference>
<protein>
    <submittedName>
        <fullName evidence="1">Uncharacterized protein</fullName>
    </submittedName>
</protein>
<evidence type="ECO:0000313" key="2">
    <source>
        <dbReference type="Proteomes" id="UP000724584"/>
    </source>
</evidence>